<name>A0A485PE23_LYNPA</name>
<sequence>MVMSVDPRLPPCKGKRTTFCWPGRDLEMSKCRRVAAVSVSLLPNELARTATARHQY</sequence>
<dbReference type="Proteomes" id="UP000386466">
    <property type="component" value="Unassembled WGS sequence"/>
</dbReference>
<evidence type="ECO:0000313" key="1">
    <source>
        <dbReference type="EMBL" id="VFV44435.1"/>
    </source>
</evidence>
<protein>
    <submittedName>
        <fullName evidence="1">Uncharacterized protein</fullName>
    </submittedName>
</protein>
<evidence type="ECO:0000313" key="2">
    <source>
        <dbReference type="Proteomes" id="UP000386466"/>
    </source>
</evidence>
<keyword evidence="2" id="KW-1185">Reference proteome</keyword>
<reference evidence="1 2" key="1">
    <citation type="submission" date="2019-01" db="EMBL/GenBank/DDBJ databases">
        <authorList>
            <person name="Alioto T."/>
            <person name="Alioto T."/>
        </authorList>
    </citation>
    <scope>NUCLEOTIDE SEQUENCE [LARGE SCALE GENOMIC DNA]</scope>
</reference>
<dbReference type="EMBL" id="CAAGRJ010035729">
    <property type="protein sequence ID" value="VFV44435.1"/>
    <property type="molecule type" value="Genomic_DNA"/>
</dbReference>
<proteinExistence type="predicted"/>
<organism evidence="1 2">
    <name type="scientific">Lynx pardinus</name>
    <name type="common">Iberian lynx</name>
    <name type="synonym">Felis pardina</name>
    <dbReference type="NCBI Taxonomy" id="191816"/>
    <lineage>
        <taxon>Eukaryota</taxon>
        <taxon>Metazoa</taxon>
        <taxon>Chordata</taxon>
        <taxon>Craniata</taxon>
        <taxon>Vertebrata</taxon>
        <taxon>Euteleostomi</taxon>
        <taxon>Mammalia</taxon>
        <taxon>Eutheria</taxon>
        <taxon>Laurasiatheria</taxon>
        <taxon>Carnivora</taxon>
        <taxon>Feliformia</taxon>
        <taxon>Felidae</taxon>
        <taxon>Felinae</taxon>
        <taxon>Lynx</taxon>
    </lineage>
</organism>
<accession>A0A485PE23</accession>
<gene>
    <name evidence="1" type="ORF">LYPA_23C007319</name>
</gene>
<dbReference type="AlphaFoldDB" id="A0A485PE23"/>